<organism evidence="1">
    <name type="scientific">Rhizophora mucronata</name>
    <name type="common">Asiatic mangrove</name>
    <dbReference type="NCBI Taxonomy" id="61149"/>
    <lineage>
        <taxon>Eukaryota</taxon>
        <taxon>Viridiplantae</taxon>
        <taxon>Streptophyta</taxon>
        <taxon>Embryophyta</taxon>
        <taxon>Tracheophyta</taxon>
        <taxon>Spermatophyta</taxon>
        <taxon>Magnoliopsida</taxon>
        <taxon>eudicotyledons</taxon>
        <taxon>Gunneridae</taxon>
        <taxon>Pentapetalae</taxon>
        <taxon>rosids</taxon>
        <taxon>fabids</taxon>
        <taxon>Malpighiales</taxon>
        <taxon>Rhizophoraceae</taxon>
        <taxon>Rhizophora</taxon>
    </lineage>
</organism>
<protein>
    <submittedName>
        <fullName evidence="1">Uncharacterized protein</fullName>
    </submittedName>
</protein>
<name>A0A2P2Q5G2_RHIMU</name>
<dbReference type="AlphaFoldDB" id="A0A2P2Q5G2"/>
<sequence>MRSKTKDKRTMNGNRRRKPRIPLVPTTICNCKWRFCSRGFEYPTKGPSLPFSFCIFHFQLSSWHRHLG</sequence>
<proteinExistence type="predicted"/>
<dbReference type="EMBL" id="GGEC01081740">
    <property type="protein sequence ID" value="MBX62224.1"/>
    <property type="molecule type" value="Transcribed_RNA"/>
</dbReference>
<evidence type="ECO:0000313" key="1">
    <source>
        <dbReference type="EMBL" id="MBX62224.1"/>
    </source>
</evidence>
<accession>A0A2P2Q5G2</accession>
<reference evidence="1" key="1">
    <citation type="submission" date="2018-02" db="EMBL/GenBank/DDBJ databases">
        <title>Rhizophora mucronata_Transcriptome.</title>
        <authorList>
            <person name="Meera S.P."/>
            <person name="Sreeshan A."/>
            <person name="Augustine A."/>
        </authorList>
    </citation>
    <scope>NUCLEOTIDE SEQUENCE</scope>
    <source>
        <tissue evidence="1">Leaf</tissue>
    </source>
</reference>